<gene>
    <name evidence="1" type="ORF">F0P96_01820</name>
</gene>
<comment type="caution">
    <text evidence="1">The sequence shown here is derived from an EMBL/GenBank/DDBJ whole genome shotgun (WGS) entry which is preliminary data.</text>
</comment>
<sequence length="379" mass="38958">MNKMFTLAAAGLLATASLSAQAQVTVDGVINATEIGAANTGRYVSLGRFTTPHPAGFGGWGLLQMYGANTSTKLHLALAGTLEKNTNGNGFHLYIDLPNLTGLPQGTVQPAIAGSGTVFERGGAKFDMPVDLALGIEGDAAGMMLTQGAVYTSATAAVSQDFAPMLSANGTASTLSAASTGGSFSRFAGARMAYRDTPAGDVLTNPGNPTGGAGSYGWEVELDRTALGLPSGASVVRVFGAYVSGSGYWSTDVIPEIPGRTTNLEFDPDFTALGGTQAANLNVVVLSNKKAADAVVAMSVFPNPSANGATVTYQVADKSQQVQVVLTDLMGRTVRVLRNEMQTPGFKEEKLNSGDVASGSYLVKVQVGDKVATRKVSLL</sequence>
<dbReference type="NCBIfam" id="TIGR04183">
    <property type="entry name" value="Por_Secre_tail"/>
    <property type="match status" value="1"/>
</dbReference>
<organism evidence="1 2">
    <name type="scientific">Hymenobacter busanensis</name>
    <dbReference type="NCBI Taxonomy" id="2607656"/>
    <lineage>
        <taxon>Bacteria</taxon>
        <taxon>Pseudomonadati</taxon>
        <taxon>Bacteroidota</taxon>
        <taxon>Cytophagia</taxon>
        <taxon>Cytophagales</taxon>
        <taxon>Hymenobacteraceae</taxon>
        <taxon>Hymenobacter</taxon>
    </lineage>
</organism>
<protein>
    <submittedName>
        <fullName evidence="1">T9SS type A sorting domain-containing protein</fullName>
    </submittedName>
</protein>
<dbReference type="EMBL" id="VTWU01000001">
    <property type="protein sequence ID" value="KAA9339380.1"/>
    <property type="molecule type" value="Genomic_DNA"/>
</dbReference>
<name>A0A7L4ZTV5_9BACT</name>
<dbReference type="RefSeq" id="WP_151077028.1">
    <property type="nucleotide sequence ID" value="NZ_CP047647.1"/>
</dbReference>
<evidence type="ECO:0000313" key="2">
    <source>
        <dbReference type="Proteomes" id="UP000326380"/>
    </source>
</evidence>
<dbReference type="Proteomes" id="UP000326380">
    <property type="component" value="Unassembled WGS sequence"/>
</dbReference>
<dbReference type="InterPro" id="IPR026444">
    <property type="entry name" value="Secre_tail"/>
</dbReference>
<dbReference type="Pfam" id="PF18962">
    <property type="entry name" value="Por_Secre_tail"/>
    <property type="match status" value="1"/>
</dbReference>
<evidence type="ECO:0000313" key="1">
    <source>
        <dbReference type="EMBL" id="KAA9339380.1"/>
    </source>
</evidence>
<accession>A0A7L4ZTV5</accession>
<reference evidence="1 2" key="1">
    <citation type="submission" date="2019-09" db="EMBL/GenBank/DDBJ databases">
        <title>Genome sequence of Hymenobacter sp. M3.</title>
        <authorList>
            <person name="Srinivasan S."/>
        </authorList>
    </citation>
    <scope>NUCLEOTIDE SEQUENCE [LARGE SCALE GENOMIC DNA]</scope>
    <source>
        <strain evidence="1 2">M3</strain>
    </source>
</reference>
<keyword evidence="2" id="KW-1185">Reference proteome</keyword>
<proteinExistence type="predicted"/>
<dbReference type="AlphaFoldDB" id="A0A7L4ZTV5"/>